<gene>
    <name evidence="2" type="ORF">P8A19_17530</name>
</gene>
<evidence type="ECO:0000313" key="2">
    <source>
        <dbReference type="EMBL" id="WLQ61717.1"/>
    </source>
</evidence>
<dbReference type="InterPro" id="IPR036165">
    <property type="entry name" value="YefM-like_sf"/>
</dbReference>
<proteinExistence type="inferred from homology"/>
<dbReference type="Proteomes" id="UP001235744">
    <property type="component" value="Chromosome"/>
</dbReference>
<protein>
    <submittedName>
        <fullName evidence="2">Type II toxin-antitoxin system prevent-host-death family antitoxin</fullName>
    </submittedName>
</protein>
<accession>A0ABY9J1K3</accession>
<comment type="similarity">
    <text evidence="1">Belongs to the phD/YefM antitoxin family.</text>
</comment>
<dbReference type="SUPFAM" id="SSF143120">
    <property type="entry name" value="YefM-like"/>
    <property type="match status" value="1"/>
</dbReference>
<dbReference type="EMBL" id="CP120988">
    <property type="protein sequence ID" value="WLQ61717.1"/>
    <property type="molecule type" value="Genomic_DNA"/>
</dbReference>
<dbReference type="Gene3D" id="3.40.1620.10">
    <property type="entry name" value="YefM-like domain"/>
    <property type="match status" value="1"/>
</dbReference>
<dbReference type="NCBIfam" id="TIGR01552">
    <property type="entry name" value="phd_fam"/>
    <property type="match status" value="1"/>
</dbReference>
<evidence type="ECO:0000313" key="3">
    <source>
        <dbReference type="Proteomes" id="UP001235744"/>
    </source>
</evidence>
<dbReference type="RefSeq" id="WP_306072292.1">
    <property type="nucleotide sequence ID" value="NZ_CP120988.1"/>
</dbReference>
<sequence length="78" mass="8737">MTEQELSGNFADVMNAVEAGEVFRLTRNGREAAELRPLRPVRRPSAKELVARHRLLPRVDGTVMRREGDEFFGPGDGT</sequence>
<keyword evidence="3" id="KW-1185">Reference proteome</keyword>
<organism evidence="2 3">
    <name type="scientific">Streptomyces poriferorum</name>
    <dbReference type="NCBI Taxonomy" id="2798799"/>
    <lineage>
        <taxon>Bacteria</taxon>
        <taxon>Bacillati</taxon>
        <taxon>Actinomycetota</taxon>
        <taxon>Actinomycetes</taxon>
        <taxon>Kitasatosporales</taxon>
        <taxon>Streptomycetaceae</taxon>
        <taxon>Streptomyces</taxon>
    </lineage>
</organism>
<evidence type="ECO:0000256" key="1">
    <source>
        <dbReference type="ARBA" id="ARBA00009981"/>
    </source>
</evidence>
<reference evidence="2 3" key="1">
    <citation type="submission" date="2023-03" db="EMBL/GenBank/DDBJ databases">
        <title>Isolation and description of six Streptomyces strains from soil environments, able to metabolize different microbial glucans.</title>
        <authorList>
            <person name="Widen T."/>
            <person name="Larsbrink J."/>
        </authorList>
    </citation>
    <scope>NUCLEOTIDE SEQUENCE [LARGE SCALE GENOMIC DNA]</scope>
    <source>
        <strain evidence="2 3">Alt2</strain>
    </source>
</reference>
<name>A0ABY9J1K3_9ACTN</name>